<feature type="region of interest" description="Disordered" evidence="3">
    <location>
        <begin position="1"/>
        <end position="38"/>
    </location>
</feature>
<dbReference type="GO" id="GO:0005975">
    <property type="term" value="P:carbohydrate metabolic process"/>
    <property type="evidence" value="ECO:0007669"/>
    <property type="project" value="InterPro"/>
</dbReference>
<dbReference type="OrthoDB" id="38162at2157"/>
<dbReference type="Gene3D" id="2.60.40.10">
    <property type="entry name" value="Immunoglobulins"/>
    <property type="match status" value="1"/>
</dbReference>
<feature type="compositionally biased region" description="Basic and acidic residues" evidence="3">
    <location>
        <begin position="1"/>
        <end position="10"/>
    </location>
</feature>
<dbReference type="Proteomes" id="UP000296706">
    <property type="component" value="Chromosome"/>
</dbReference>
<dbReference type="EMBL" id="CP031310">
    <property type="protein sequence ID" value="QCC52976.1"/>
    <property type="molecule type" value="Genomic_DNA"/>
</dbReference>
<evidence type="ECO:0000256" key="1">
    <source>
        <dbReference type="ARBA" id="ARBA00022801"/>
    </source>
</evidence>
<dbReference type="Gene3D" id="3.20.20.80">
    <property type="entry name" value="Glycosidases"/>
    <property type="match status" value="1"/>
</dbReference>
<dbReference type="InterPro" id="IPR051913">
    <property type="entry name" value="GH2_Domain-Containing"/>
</dbReference>
<dbReference type="SUPFAM" id="SSF49303">
    <property type="entry name" value="beta-Galactosidase/glucuronidase domain"/>
    <property type="match status" value="1"/>
</dbReference>
<keyword evidence="1 5" id="KW-0378">Hydrolase</keyword>
<protein>
    <submittedName>
        <fullName evidence="5">Hydrolase</fullName>
    </submittedName>
</protein>
<dbReference type="PANTHER" id="PTHR42732:SF1">
    <property type="entry name" value="BETA-MANNOSIDASE"/>
    <property type="match status" value="1"/>
</dbReference>
<reference evidence="5 6" key="1">
    <citation type="journal article" date="2019" name="Nat. Commun.">
        <title>A new type of DNA phosphorothioation-based antiviral system in archaea.</title>
        <authorList>
            <person name="Xiong L."/>
            <person name="Liu S."/>
            <person name="Chen S."/>
            <person name="Xiao Y."/>
            <person name="Zhu B."/>
            <person name="Gao Y."/>
            <person name="Zhang Y."/>
            <person name="Chen B."/>
            <person name="Luo J."/>
            <person name="Deng Z."/>
            <person name="Chen X."/>
            <person name="Wang L."/>
            <person name="Chen S."/>
        </authorList>
    </citation>
    <scope>NUCLEOTIDE SEQUENCE [LARGE SCALE GENOMIC DNA]</scope>
    <source>
        <strain evidence="5 6">CBA1105</strain>
    </source>
</reference>
<dbReference type="SUPFAM" id="SSF49785">
    <property type="entry name" value="Galactose-binding domain-like"/>
    <property type="match status" value="1"/>
</dbReference>
<dbReference type="GO" id="GO:0004553">
    <property type="term" value="F:hydrolase activity, hydrolyzing O-glycosyl compounds"/>
    <property type="evidence" value="ECO:0007669"/>
    <property type="project" value="InterPro"/>
</dbReference>
<dbReference type="AlphaFoldDB" id="A0A4D6HIC3"/>
<dbReference type="STRING" id="1457250.GCA_000755225_01727"/>
<dbReference type="InterPro" id="IPR006102">
    <property type="entry name" value="Ig-like_GH2"/>
</dbReference>
<name>A0A4D6HIC3_9EURY</name>
<dbReference type="InterPro" id="IPR036156">
    <property type="entry name" value="Beta-gal/glucu_dom_sf"/>
</dbReference>
<dbReference type="Pfam" id="PF00703">
    <property type="entry name" value="Glyco_hydro_2"/>
    <property type="match status" value="1"/>
</dbReference>
<dbReference type="InterPro" id="IPR008979">
    <property type="entry name" value="Galactose-bd-like_sf"/>
</dbReference>
<organism evidence="5 6">
    <name type="scientific">Halapricum salinum</name>
    <dbReference type="NCBI Taxonomy" id="1457250"/>
    <lineage>
        <taxon>Archaea</taxon>
        <taxon>Methanobacteriati</taxon>
        <taxon>Methanobacteriota</taxon>
        <taxon>Stenosarchaea group</taxon>
        <taxon>Halobacteria</taxon>
        <taxon>Halobacteriales</taxon>
        <taxon>Haloarculaceae</taxon>
        <taxon>Halapricum</taxon>
    </lineage>
</organism>
<gene>
    <name evidence="5" type="ORF">DV733_14305</name>
</gene>
<sequence length="623" mass="67243">MPAAHAEGDMQWRGAEIESQAGRPDPEEWTPVDVPGRPERFAGSEAVAYKTVVEDPTTATEPHAVLELSGCYAETTVWCNGTELATHDTYFEPLRVRLDDYLTPETELVVVCRRPADGGGGVYETDLLPDAATVPGIWWDATLRTYQGTYFDRLTGTPRIDGTEGTIDVQATVVATEAIDDRLTFSVRPAGDRRERGMMERASIEAAAGERVTVEHSIPMRDPSLWWPHDLGEQNRYVVTAKLDGVEKATTVGFCEFDHEDGEVTINGTETTARGLNLLDSTPEDVERAVEANATLVRTHAHLPSPAVVDACERAGVLLWVDLPQTGSQRVSVDRGRELAAAVGRQYSRAASLSAVTVHDDPVDPFDTPLGSGFLDRLRFRWRAWRASYDAGDARSIAETLPDDVERFPVVGPPGIDADGTTLYPGWRYGSATDLDWLLDRHPDIDAVAEFGAGALATDSVQEPAGFDRRVHDTHTDGGDVAASQRYQATVVKRVAEGLRNAGVPLLAGFALRDSGDAGMGVLSRDGDRKRAFDALASAYEPIQATLADPGASESDVLVHNALDTRFTGELQWESPAGSGSTEVTIDTNARAALTTIELPAEGAVTLTLSTADRTVENTYALG</sequence>
<keyword evidence="6" id="KW-1185">Reference proteome</keyword>
<dbReference type="KEGG" id="hsn:DV733_14305"/>
<keyword evidence="2" id="KW-0326">Glycosidase</keyword>
<accession>A0A4D6HIC3</accession>
<dbReference type="InterPro" id="IPR017853">
    <property type="entry name" value="GH"/>
</dbReference>
<dbReference type="Gene3D" id="2.60.120.260">
    <property type="entry name" value="Galactose-binding domain-like"/>
    <property type="match status" value="1"/>
</dbReference>
<dbReference type="PANTHER" id="PTHR42732">
    <property type="entry name" value="BETA-GALACTOSIDASE"/>
    <property type="match status" value="1"/>
</dbReference>
<proteinExistence type="predicted"/>
<dbReference type="SUPFAM" id="SSF51445">
    <property type="entry name" value="(Trans)glycosidases"/>
    <property type="match status" value="1"/>
</dbReference>
<evidence type="ECO:0000313" key="5">
    <source>
        <dbReference type="EMBL" id="QCC52976.1"/>
    </source>
</evidence>
<evidence type="ECO:0000259" key="4">
    <source>
        <dbReference type="Pfam" id="PF00703"/>
    </source>
</evidence>
<evidence type="ECO:0000256" key="2">
    <source>
        <dbReference type="ARBA" id="ARBA00023295"/>
    </source>
</evidence>
<evidence type="ECO:0000313" key="6">
    <source>
        <dbReference type="Proteomes" id="UP000296706"/>
    </source>
</evidence>
<feature type="domain" description="Glycoside hydrolase family 2 immunoglobulin-like beta-sandwich" evidence="4">
    <location>
        <begin position="150"/>
        <end position="246"/>
    </location>
</feature>
<evidence type="ECO:0000256" key="3">
    <source>
        <dbReference type="SAM" id="MobiDB-lite"/>
    </source>
</evidence>
<dbReference type="InterPro" id="IPR013783">
    <property type="entry name" value="Ig-like_fold"/>
</dbReference>